<sequence>NVAITQMDEGTQQNAALVEEATAAARSMEQQAGQLVQTVAVFRTRDQAATPLLPPAAPPAAPSKVSALPQRSPLRAPARPAPRTPARPAVAVTAAASGEWQEF</sequence>
<reference evidence="4 5" key="1">
    <citation type="submission" date="2023-04" db="EMBL/GenBank/DDBJ databases">
        <title>Luteimonas sp. M1R5S18.</title>
        <authorList>
            <person name="Sun J.-Q."/>
        </authorList>
    </citation>
    <scope>NUCLEOTIDE SEQUENCE [LARGE SCALE GENOMIC DNA]</scope>
    <source>
        <strain evidence="4 5">M1R5S18</strain>
    </source>
</reference>
<dbReference type="InterPro" id="IPR051310">
    <property type="entry name" value="MCP_chemotaxis"/>
</dbReference>
<gene>
    <name evidence="4" type="ORF">QFW80_00900</name>
</gene>
<feature type="non-terminal residue" evidence="4">
    <location>
        <position position="1"/>
    </location>
</feature>
<evidence type="ECO:0000313" key="5">
    <source>
        <dbReference type="Proteomes" id="UP001156831"/>
    </source>
</evidence>
<evidence type="ECO:0008006" key="6">
    <source>
        <dbReference type="Google" id="ProtNLM"/>
    </source>
</evidence>
<keyword evidence="5" id="KW-1185">Reference proteome</keyword>
<comment type="similarity">
    <text evidence="2">Belongs to the methyl-accepting chemotaxis (MCP) protein family.</text>
</comment>
<comment type="caution">
    <text evidence="4">The sequence shown here is derived from an EMBL/GenBank/DDBJ whole genome shotgun (WGS) entry which is preliminary data.</text>
</comment>
<feature type="compositionally biased region" description="Low complexity" evidence="3">
    <location>
        <begin position="67"/>
        <end position="78"/>
    </location>
</feature>
<feature type="compositionally biased region" description="Pro residues" evidence="3">
    <location>
        <begin position="52"/>
        <end position="61"/>
    </location>
</feature>
<evidence type="ECO:0000313" key="4">
    <source>
        <dbReference type="EMBL" id="MDH5829083.1"/>
    </source>
</evidence>
<feature type="region of interest" description="Disordered" evidence="3">
    <location>
        <begin position="52"/>
        <end position="89"/>
    </location>
</feature>
<evidence type="ECO:0000256" key="3">
    <source>
        <dbReference type="SAM" id="MobiDB-lite"/>
    </source>
</evidence>
<dbReference type="Proteomes" id="UP001156831">
    <property type="component" value="Unassembled WGS sequence"/>
</dbReference>
<dbReference type="PANTHER" id="PTHR43531">
    <property type="entry name" value="PROTEIN ICFG"/>
    <property type="match status" value="1"/>
</dbReference>
<dbReference type="EMBL" id="JARXRN010000012">
    <property type="protein sequence ID" value="MDH5829083.1"/>
    <property type="molecule type" value="Genomic_DNA"/>
</dbReference>
<keyword evidence="1" id="KW-0488">Methylation</keyword>
<accession>A0ABT6JEH9</accession>
<name>A0ABT6JEH9_9GAMM</name>
<evidence type="ECO:0000256" key="2">
    <source>
        <dbReference type="ARBA" id="ARBA00029447"/>
    </source>
</evidence>
<dbReference type="PANTHER" id="PTHR43531:SF14">
    <property type="entry name" value="METHYL-ACCEPTING CHEMOTAXIS PROTEIN I-RELATED"/>
    <property type="match status" value="1"/>
</dbReference>
<evidence type="ECO:0000256" key="1">
    <source>
        <dbReference type="ARBA" id="ARBA00022481"/>
    </source>
</evidence>
<organism evidence="4 5">
    <name type="scientific">Luteimonas rhizosphaericola</name>
    <dbReference type="NCBI Taxonomy" id="3042024"/>
    <lineage>
        <taxon>Bacteria</taxon>
        <taxon>Pseudomonadati</taxon>
        <taxon>Pseudomonadota</taxon>
        <taxon>Gammaproteobacteria</taxon>
        <taxon>Lysobacterales</taxon>
        <taxon>Lysobacteraceae</taxon>
        <taxon>Luteimonas</taxon>
    </lineage>
</organism>
<proteinExistence type="inferred from homology"/>
<protein>
    <recommendedName>
        <fullName evidence="6">Methyl-accepting chemotaxis protein</fullName>
    </recommendedName>
</protein>